<feature type="region of interest" description="Disordered" evidence="22">
    <location>
        <begin position="1"/>
        <end position="63"/>
    </location>
</feature>
<dbReference type="GO" id="GO:0140945">
    <property type="term" value="F:histone H3K4 monomethyltransferase activity"/>
    <property type="evidence" value="ECO:0007669"/>
    <property type="project" value="UniProtKB-EC"/>
</dbReference>
<sequence>MGVGVVSTARGLPSGPPHRWRSGVLSPWRAGTWRSRALARSPPSPGPAWRGRNAPGSSEAKDKPFWARGLMGWGTESARTRSAFRFKKPYFWEGTGNCQSTREGAHRRWVMSADQLLDNKEGVLQEKVAAAAAATAAPRASEGSAPALAQPPGAPGGTGGSGAAPSWAGSPAAMDSDDEMVEEAVEGHLDDDGLPHGFCTVTYSSTDRFEGNFVHGEKNGRGKFFFFDGSTLEGYYVDDALQGQGVYTYEDGGVLQGMYVDGELNGPAQEYDTDGRLIFKGQYKDNIRHGVCWIYYPDGGSLVGEVNEDGEMTGEKIAYVYPDERTALYGKFIDGEMIEGKLATLMSMEEGKPHFELMPGSAVYHFDKSTSSCISTSALLPDPYESERVYVAESLISSAGEGLFSKVAVGPNTVMSFYNGVRITHQEVDSRDWALNGNTLSLDEETVIDVPEPYNHVSKYCASLGHKANHSFTPNCIYDMFVHPRFGPIKCIRTLRAVEADEELTVAYGYDHSPPGKSGPEAPEWYQVELKAFQATQQK</sequence>
<evidence type="ECO:0000313" key="26">
    <source>
        <dbReference type="VGNC" id="VGNC:92762"/>
    </source>
</evidence>
<dbReference type="InterPro" id="IPR001214">
    <property type="entry name" value="SET_dom"/>
</dbReference>
<dbReference type="GeneTree" id="ENSGT00390000004827"/>
<dbReference type="InterPro" id="IPR017155">
    <property type="entry name" value="Hist-Lys_N-MeTrfase_SETD7"/>
</dbReference>
<dbReference type="AlphaFoldDB" id="A0A287AIP9"/>
<feature type="domain" description="SET" evidence="23">
    <location>
        <begin position="387"/>
        <end position="509"/>
    </location>
</feature>
<evidence type="ECO:0007829" key="27">
    <source>
        <dbReference type="PeptideAtlas" id="A0A287AIP9"/>
    </source>
</evidence>
<dbReference type="CDD" id="cd10530">
    <property type="entry name" value="SET_SETD7"/>
    <property type="match status" value="1"/>
</dbReference>
<evidence type="ECO:0000256" key="10">
    <source>
        <dbReference type="ARBA" id="ARBA00023015"/>
    </source>
</evidence>
<dbReference type="Gene3D" id="2.170.270.10">
    <property type="entry name" value="SET domain"/>
    <property type="match status" value="1"/>
</dbReference>
<keyword evidence="13" id="KW-0539">Nucleus</keyword>
<keyword evidence="9" id="KW-0156">Chromatin regulator</keyword>
<reference evidence="24" key="4">
    <citation type="submission" date="2025-09" db="UniProtKB">
        <authorList>
            <consortium name="Ensembl"/>
        </authorList>
    </citation>
    <scope>IDENTIFICATION</scope>
</reference>
<dbReference type="Pfam" id="PF02493">
    <property type="entry name" value="MORN"/>
    <property type="match status" value="3"/>
</dbReference>
<dbReference type="STRING" id="9823.ENSSSCP00000043765"/>
<dbReference type="VGNC" id="VGNC:92762">
    <property type="gene designation" value="SETD7"/>
</dbReference>
<evidence type="ECO:0000313" key="25">
    <source>
        <dbReference type="Proteomes" id="UP000008227"/>
    </source>
</evidence>
<dbReference type="PANTHER" id="PTHR46820:SF1">
    <property type="entry name" value="HISTONE-LYSINE N-METHYLTRANSFERASE SETD7"/>
    <property type="match status" value="1"/>
</dbReference>
<organism evidence="24 25">
    <name type="scientific">Sus scrofa</name>
    <name type="common">Pig</name>
    <dbReference type="NCBI Taxonomy" id="9823"/>
    <lineage>
        <taxon>Eukaryota</taxon>
        <taxon>Metazoa</taxon>
        <taxon>Chordata</taxon>
        <taxon>Craniata</taxon>
        <taxon>Vertebrata</taxon>
        <taxon>Euteleostomi</taxon>
        <taxon>Mammalia</taxon>
        <taxon>Eutheria</taxon>
        <taxon>Laurasiatheria</taxon>
        <taxon>Artiodactyla</taxon>
        <taxon>Suina</taxon>
        <taxon>Suidae</taxon>
        <taxon>Sus</taxon>
    </lineage>
</organism>
<dbReference type="FunFam" id="2.20.110.10:FF:000005">
    <property type="entry name" value="Histone-lysine N-methyltransferase SETD7"/>
    <property type="match status" value="1"/>
</dbReference>
<dbReference type="GO" id="GO:0070828">
    <property type="term" value="P:heterochromatin organization"/>
    <property type="evidence" value="ECO:0000318"/>
    <property type="project" value="GO_Central"/>
</dbReference>
<evidence type="ECO:0000256" key="13">
    <source>
        <dbReference type="ARBA" id="ARBA00023242"/>
    </source>
</evidence>
<evidence type="ECO:0000256" key="6">
    <source>
        <dbReference type="ARBA" id="ARBA00022679"/>
    </source>
</evidence>
<evidence type="ECO:0000256" key="8">
    <source>
        <dbReference type="ARBA" id="ARBA00022737"/>
    </source>
</evidence>
<accession>A0A287AIP9</accession>
<dbReference type="Bgee" id="ENSSSCG00000030396">
    <property type="expression patterns" value="Expressed in muscle tissue and 43 other cell types or tissues"/>
</dbReference>
<evidence type="ECO:0000256" key="9">
    <source>
        <dbReference type="ARBA" id="ARBA00022853"/>
    </source>
</evidence>
<dbReference type="Pfam" id="PF00856">
    <property type="entry name" value="SET"/>
    <property type="match status" value="1"/>
</dbReference>
<evidence type="ECO:0000256" key="11">
    <source>
        <dbReference type="ARBA" id="ARBA00023159"/>
    </source>
</evidence>
<reference evidence="24" key="3">
    <citation type="submission" date="2025-08" db="UniProtKB">
        <authorList>
            <consortium name="Ensembl"/>
        </authorList>
    </citation>
    <scope>IDENTIFICATION</scope>
</reference>
<evidence type="ECO:0000256" key="16">
    <source>
        <dbReference type="ARBA" id="ARBA00047738"/>
    </source>
</evidence>
<name>A0A287AIP9_PIG</name>
<evidence type="ECO:0000256" key="20">
    <source>
        <dbReference type="ARBA" id="ARBA00075732"/>
    </source>
</evidence>
<dbReference type="eggNOG" id="KOG1079">
    <property type="taxonomic scope" value="Eukaryota"/>
</dbReference>
<gene>
    <name evidence="24 26" type="primary">SETD7</name>
</gene>
<evidence type="ECO:0000256" key="18">
    <source>
        <dbReference type="ARBA" id="ARBA00058230"/>
    </source>
</evidence>
<protein>
    <recommendedName>
        <fullName evidence="3">Histone-lysine N-methyltransferase SETD7</fullName>
        <ecNumber evidence="14">2.1.1.364</ecNumber>
    </recommendedName>
    <alternativeName>
        <fullName evidence="20">Histone H3-K4 methyltransferase SETD7</fullName>
    </alternativeName>
    <alternativeName>
        <fullName evidence="15">SET domain-containing protein 7</fullName>
    </alternativeName>
    <alternativeName>
        <fullName evidence="21">SET7/9</fullName>
    </alternativeName>
</protein>
<feature type="compositionally biased region" description="Low complexity" evidence="22">
    <location>
        <begin position="163"/>
        <end position="173"/>
    </location>
</feature>
<dbReference type="PROSITE" id="PS50280">
    <property type="entry name" value="SET"/>
    <property type="match status" value="1"/>
</dbReference>
<evidence type="ECO:0000256" key="5">
    <source>
        <dbReference type="ARBA" id="ARBA00022603"/>
    </source>
</evidence>
<dbReference type="GO" id="GO:0005730">
    <property type="term" value="C:nucleolus"/>
    <property type="evidence" value="ECO:0007669"/>
    <property type="project" value="Ensembl"/>
</dbReference>
<keyword evidence="8" id="KW-0677">Repeat</keyword>
<dbReference type="EC" id="2.1.1.364" evidence="14"/>
<dbReference type="GO" id="GO:0002039">
    <property type="term" value="F:p53 binding"/>
    <property type="evidence" value="ECO:0007669"/>
    <property type="project" value="Ensembl"/>
</dbReference>
<comment type="catalytic activity">
    <reaction evidence="16">
        <text>L-lysyl-[protein] + S-adenosyl-L-methionine = N(6)-methyl-L-lysyl-[protein] + S-adenosyl-L-homocysteine + H(+)</text>
        <dbReference type="Rhea" id="RHEA:51736"/>
        <dbReference type="Rhea" id="RHEA-COMP:9752"/>
        <dbReference type="Rhea" id="RHEA-COMP:13053"/>
        <dbReference type="ChEBI" id="CHEBI:15378"/>
        <dbReference type="ChEBI" id="CHEBI:29969"/>
        <dbReference type="ChEBI" id="CHEBI:57856"/>
        <dbReference type="ChEBI" id="CHEBI:59789"/>
        <dbReference type="ChEBI" id="CHEBI:61929"/>
    </reaction>
    <physiologicalReaction direction="left-to-right" evidence="16">
        <dbReference type="Rhea" id="RHEA:51737"/>
    </physiologicalReaction>
</comment>
<dbReference type="Ensembl" id="ENSSSCT00000039261.3">
    <property type="protein sequence ID" value="ENSSSCP00000043765.2"/>
    <property type="gene ID" value="ENSSSCG00000030396.4"/>
</dbReference>
<evidence type="ECO:0000256" key="7">
    <source>
        <dbReference type="ARBA" id="ARBA00022691"/>
    </source>
</evidence>
<evidence type="ECO:0000256" key="4">
    <source>
        <dbReference type="ARBA" id="ARBA00022454"/>
    </source>
</evidence>
<evidence type="ECO:0000256" key="3">
    <source>
        <dbReference type="ARBA" id="ARBA00020512"/>
    </source>
</evidence>
<dbReference type="Gene3D" id="2.20.110.10">
    <property type="entry name" value="Histone H3 K4-specific methyltransferase SET7/9 N-terminal domain"/>
    <property type="match status" value="3"/>
</dbReference>
<evidence type="ECO:0000256" key="15">
    <source>
        <dbReference type="ARBA" id="ARBA00030095"/>
    </source>
</evidence>
<dbReference type="GO" id="GO:0005694">
    <property type="term" value="C:chromosome"/>
    <property type="evidence" value="ECO:0000318"/>
    <property type="project" value="GO_Central"/>
</dbReference>
<keyword evidence="25" id="KW-1185">Reference proteome</keyword>
<dbReference type="InterPro" id="IPR046341">
    <property type="entry name" value="SET_dom_sf"/>
</dbReference>
<evidence type="ECO:0000256" key="2">
    <source>
        <dbReference type="ARBA" id="ARBA00004286"/>
    </source>
</evidence>
<dbReference type="GO" id="GO:0016279">
    <property type="term" value="F:protein-lysine N-methyltransferase activity"/>
    <property type="evidence" value="ECO:0000318"/>
    <property type="project" value="GO_Central"/>
</dbReference>
<dbReference type="Reactome" id="R-SSC-3214841">
    <property type="pathway name" value="PKMTs methylate histone lysines"/>
</dbReference>
<dbReference type="GO" id="GO:0140938">
    <property type="term" value="F:histone H3 methyltransferase activity"/>
    <property type="evidence" value="ECO:0000318"/>
    <property type="project" value="GO_Central"/>
</dbReference>
<evidence type="ECO:0000259" key="23">
    <source>
        <dbReference type="PROSITE" id="PS50280"/>
    </source>
</evidence>
<evidence type="ECO:0000256" key="14">
    <source>
        <dbReference type="ARBA" id="ARBA00023620"/>
    </source>
</evidence>
<dbReference type="SMART" id="SM00317">
    <property type="entry name" value="SET"/>
    <property type="match status" value="1"/>
</dbReference>
<reference evidence="25" key="1">
    <citation type="submission" date="2009-11" db="EMBL/GenBank/DDBJ databases">
        <authorList>
            <consortium name="Porcine genome sequencing project"/>
        </authorList>
    </citation>
    <scope>NUCLEOTIDE SEQUENCE [LARGE SCALE GENOMIC DNA]</scope>
    <source>
        <strain evidence="25">Duroc</strain>
    </source>
</reference>
<dbReference type="InterPro" id="IPR003409">
    <property type="entry name" value="MORN"/>
</dbReference>
<dbReference type="GO" id="GO:0006281">
    <property type="term" value="P:DNA repair"/>
    <property type="evidence" value="ECO:0007669"/>
    <property type="project" value="Ensembl"/>
</dbReference>
<dbReference type="Proteomes" id="UP000008227">
    <property type="component" value="Chromosome 8"/>
</dbReference>
<comment type="catalytic activity">
    <reaction evidence="17">
        <text>L-lysyl(4)-[histone H3] + S-adenosyl-L-methionine = N(6)-methyl-L-lysyl(4)-[histone H3] + S-adenosyl-L-homocysteine + H(+)</text>
        <dbReference type="Rhea" id="RHEA:60264"/>
        <dbReference type="Rhea" id="RHEA-COMP:15543"/>
        <dbReference type="Rhea" id="RHEA-COMP:15547"/>
        <dbReference type="ChEBI" id="CHEBI:15378"/>
        <dbReference type="ChEBI" id="CHEBI:29969"/>
        <dbReference type="ChEBI" id="CHEBI:57856"/>
        <dbReference type="ChEBI" id="CHEBI:59789"/>
        <dbReference type="ChEBI" id="CHEBI:61929"/>
        <dbReference type="EC" id="2.1.1.364"/>
    </reaction>
</comment>
<dbReference type="FunFam" id="2.20.110.10:FF:000004">
    <property type="entry name" value="Histone-lysine N-methyltransferase SETD7"/>
    <property type="match status" value="1"/>
</dbReference>
<evidence type="ECO:0000313" key="24">
    <source>
        <dbReference type="Ensembl" id="ENSSSCP00000043765.2"/>
    </source>
</evidence>
<dbReference type="InParanoid" id="A0A287AIP9"/>
<dbReference type="PROSITE" id="PS51577">
    <property type="entry name" value="SAM_MT43_SET7"/>
    <property type="match status" value="1"/>
</dbReference>
<dbReference type="SUPFAM" id="SSF82199">
    <property type="entry name" value="SET domain"/>
    <property type="match status" value="1"/>
</dbReference>
<dbReference type="FunCoup" id="A0A287AIP9">
    <property type="interactions" value="193"/>
</dbReference>
<comment type="subcellular location">
    <subcellularLocation>
        <location evidence="2">Chromosome</location>
    </subcellularLocation>
    <subcellularLocation>
        <location evidence="1">Nucleus</location>
    </subcellularLocation>
</comment>
<keyword evidence="11" id="KW-0010">Activator</keyword>
<keyword evidence="5" id="KW-0489">Methyltransferase</keyword>
<dbReference type="Pfam" id="PF22648">
    <property type="entry name" value="SET7_N"/>
    <property type="match status" value="1"/>
</dbReference>
<keyword evidence="12" id="KW-0804">Transcription</keyword>
<dbReference type="InterPro" id="IPR054533">
    <property type="entry name" value="SETD7_N"/>
</dbReference>
<keyword evidence="6" id="KW-0808">Transferase</keyword>
<dbReference type="GO" id="GO:0045738">
    <property type="term" value="P:negative regulation of DNA repair"/>
    <property type="evidence" value="ECO:0007669"/>
    <property type="project" value="Ensembl"/>
</dbReference>
<keyword evidence="4" id="KW-0158">Chromosome</keyword>
<evidence type="ECO:0000256" key="22">
    <source>
        <dbReference type="SAM" id="MobiDB-lite"/>
    </source>
</evidence>
<dbReference type="GO" id="GO:0032259">
    <property type="term" value="P:methylation"/>
    <property type="evidence" value="ECO:0007669"/>
    <property type="project" value="UniProtKB-KW"/>
</dbReference>
<keyword evidence="10" id="KW-0805">Transcription regulation</keyword>
<proteinExistence type="evidence at protein level"/>
<feature type="compositionally biased region" description="Low complexity" evidence="22">
    <location>
        <begin position="140"/>
        <end position="151"/>
    </location>
</feature>
<keyword evidence="7" id="KW-0949">S-adenosyl-L-methionine</keyword>
<dbReference type="InterPro" id="IPR044436">
    <property type="entry name" value="SETD7_SET"/>
</dbReference>
<dbReference type="FunFam" id="2.170.270.10:FF:000024">
    <property type="entry name" value="Histone-lysine N-methyltransferase SETD7"/>
    <property type="match status" value="1"/>
</dbReference>
<evidence type="ECO:0000256" key="17">
    <source>
        <dbReference type="ARBA" id="ARBA00048660"/>
    </source>
</evidence>
<comment type="subunit">
    <text evidence="19">Interacts with IPF1/PDX-1.</text>
</comment>
<feature type="region of interest" description="Disordered" evidence="22">
    <location>
        <begin position="140"/>
        <end position="176"/>
    </location>
</feature>
<dbReference type="SMR" id="A0A287AIP9"/>
<reference evidence="24" key="2">
    <citation type="journal article" date="2020" name="Gigascience">
        <title>An improved pig reference genome sequence to enable pig genetics and genomics research.</title>
        <authorList>
            <person name="Warr A."/>
            <person name="Affara N."/>
            <person name="Aken B."/>
            <person name="Beiki H."/>
            <person name="Bickhart D.M."/>
            <person name="Billis K."/>
            <person name="Chow W."/>
            <person name="Eory L."/>
            <person name="Finlayson H.A."/>
            <person name="Flicek P."/>
            <person name="Giron C.G."/>
            <person name="Griffin D.K."/>
            <person name="Hall R."/>
            <person name="Hannum G."/>
            <person name="Hourlier T."/>
            <person name="Howe K."/>
            <person name="Hume D.A."/>
            <person name="Izuogu O."/>
            <person name="Kim K."/>
            <person name="Koren S."/>
            <person name="Liu H."/>
            <person name="Manchanda N."/>
            <person name="Martin F.J."/>
            <person name="Nonneman D.J."/>
            <person name="O'Connor R.E."/>
            <person name="Phillippy A.M."/>
            <person name="Rohrer G.A."/>
            <person name="Rosen B.D."/>
            <person name="Rund L.A."/>
            <person name="Sargent C.A."/>
            <person name="Schook L.B."/>
            <person name="Schroeder S.G."/>
            <person name="Schwartz A.S."/>
            <person name="Skinner B.M."/>
            <person name="Talbot R."/>
            <person name="Tseng E."/>
            <person name="Tuggle C.K."/>
            <person name="Watson M."/>
            <person name="Smith T.P.L."/>
            <person name="Archibald A.L."/>
        </authorList>
    </citation>
    <scope>NUCLEOTIDE SEQUENCE [LARGE SCALE GENOMIC DNA]</scope>
    <source>
        <strain evidence="24">Duroc</strain>
    </source>
</reference>
<evidence type="ECO:0000256" key="1">
    <source>
        <dbReference type="ARBA" id="ARBA00004123"/>
    </source>
</evidence>
<dbReference type="SUPFAM" id="SSF82185">
    <property type="entry name" value="Histone H3 K4-specific methyltransferase SET7/9 N-terminal domain"/>
    <property type="match status" value="1"/>
</dbReference>
<dbReference type="ExpressionAtlas" id="A0A287AIP9">
    <property type="expression patterns" value="baseline and differential"/>
</dbReference>
<dbReference type="GO" id="GO:0045893">
    <property type="term" value="P:positive regulation of DNA-templated transcription"/>
    <property type="evidence" value="ECO:0000318"/>
    <property type="project" value="GO_Central"/>
</dbReference>
<dbReference type="GO" id="GO:0005634">
    <property type="term" value="C:nucleus"/>
    <property type="evidence" value="ECO:0000318"/>
    <property type="project" value="GO_Central"/>
</dbReference>
<evidence type="ECO:0000256" key="19">
    <source>
        <dbReference type="ARBA" id="ARBA00066075"/>
    </source>
</evidence>
<keyword evidence="27" id="KW-1267">Proteomics identification</keyword>
<comment type="function">
    <text evidence="18">Histone methyltransferase that specifically monomethylates 'Lys-4' of histone H3. H3 'Lys-4' methylation represents a specific tag for epigenetic transcriptional activation. Plays a central role in the transcriptional activation of genes such as collagenase or insulin. Recruited by IPF1/PDX-1 to the insulin promoter, leading to activate transcription. Also has methyltransferase activity toward non-histone proteins such as CGAS, p53/TP53, TAF10, and possibly TAF7 by recognizing and binding the [KR]-[STA]-K in substrate proteins. Monomethylates 'Lys-189' of TAF10, leading to increase the affinity of TAF10 for RNA polymerase II. Monomethylates 'Lys-372' of p53/TP53, stabilizing p53/TP53 and increasing p53/TP53-mediated transcriptional activation. Monomethylates 'Lys-491' of CGAS, promoting interaction between SGF29 and CGAS.</text>
</comment>
<evidence type="ECO:0000256" key="21">
    <source>
        <dbReference type="ARBA" id="ARBA00081667"/>
    </source>
</evidence>
<dbReference type="PANTHER" id="PTHR46820">
    <property type="entry name" value="HISTONE-LYSINE N-METHYLTRANSFERASE SETD7"/>
    <property type="match status" value="1"/>
</dbReference>
<evidence type="ECO:0000256" key="12">
    <source>
        <dbReference type="ARBA" id="ARBA00023163"/>
    </source>
</evidence>